<dbReference type="InterPro" id="IPR035518">
    <property type="entry name" value="DPG_synthase"/>
</dbReference>
<dbReference type="SUPFAM" id="SSF53448">
    <property type="entry name" value="Nucleotide-diphospho-sugar transferases"/>
    <property type="match status" value="1"/>
</dbReference>
<evidence type="ECO:0000256" key="12">
    <source>
        <dbReference type="ARBA" id="ARBA00045097"/>
    </source>
</evidence>
<evidence type="ECO:0000259" key="13">
    <source>
        <dbReference type="Pfam" id="PF00535"/>
    </source>
</evidence>
<evidence type="ECO:0000256" key="7">
    <source>
        <dbReference type="ARBA" id="ARBA00022692"/>
    </source>
</evidence>
<evidence type="ECO:0000256" key="1">
    <source>
        <dbReference type="ARBA" id="ARBA00004389"/>
    </source>
</evidence>
<reference evidence="14 15" key="1">
    <citation type="submission" date="2018-01" db="EMBL/GenBank/DDBJ databases">
        <title>G. obscuriglobus.</title>
        <authorList>
            <person name="Franke J."/>
            <person name="Blomberg W."/>
            <person name="Selmecki A."/>
        </authorList>
    </citation>
    <scope>NUCLEOTIDE SEQUENCE [LARGE SCALE GENOMIC DNA]</scope>
    <source>
        <strain evidence="14 15">DSM 5831</strain>
    </source>
</reference>
<evidence type="ECO:0000313" key="15">
    <source>
        <dbReference type="Proteomes" id="UP000245802"/>
    </source>
</evidence>
<evidence type="ECO:0000256" key="3">
    <source>
        <dbReference type="ARBA" id="ARBA00006739"/>
    </source>
</evidence>
<evidence type="ECO:0000256" key="9">
    <source>
        <dbReference type="ARBA" id="ARBA00022968"/>
    </source>
</evidence>
<dbReference type="GO" id="GO:0004581">
    <property type="term" value="F:dolichyl-phosphate beta-glucosyltransferase activity"/>
    <property type="evidence" value="ECO:0007669"/>
    <property type="project" value="UniProtKB-EC"/>
</dbReference>
<comment type="similarity">
    <text evidence="3">Belongs to the glycosyltransferase 2 family.</text>
</comment>
<keyword evidence="5" id="KW-0328">Glycosyltransferase</keyword>
<evidence type="ECO:0000256" key="4">
    <source>
        <dbReference type="ARBA" id="ARBA00012583"/>
    </source>
</evidence>
<sequence>MSASPQLSLVVPAFNEVATIQCTLRAIRDYLEPRGVTYELIVSADGADGTREAAAALAAELPVRVMGAPERRGKGRGVREGVLVAAGNIVGFLDADYKVAITELEKVLPWFDQGFDIVIGSRAVNGADVRVGQKWYRRLGSKGFALLMRPLVGLYGIADTQCGFKFFRREVARDLFARQRIDGYMFDVEVLSLALRAGYAVKEVGVTWQDDGDTRLQLVSGNWKNVKDLFRIRFGARGVPTGSRTARS</sequence>
<dbReference type="Gene3D" id="3.90.550.10">
    <property type="entry name" value="Spore Coat Polysaccharide Biosynthesis Protein SpsA, Chain A"/>
    <property type="match status" value="1"/>
</dbReference>
<keyword evidence="6 14" id="KW-0808">Transferase</keyword>
<keyword evidence="9" id="KW-0735">Signal-anchor</keyword>
<organism evidence="14 15">
    <name type="scientific">Gemmata obscuriglobus</name>
    <dbReference type="NCBI Taxonomy" id="114"/>
    <lineage>
        <taxon>Bacteria</taxon>
        <taxon>Pseudomonadati</taxon>
        <taxon>Planctomycetota</taxon>
        <taxon>Planctomycetia</taxon>
        <taxon>Gemmatales</taxon>
        <taxon>Gemmataceae</taxon>
        <taxon>Gemmata</taxon>
    </lineage>
</organism>
<keyword evidence="15" id="KW-1185">Reference proteome</keyword>
<feature type="domain" description="Glycosyltransferase 2-like" evidence="13">
    <location>
        <begin position="8"/>
        <end position="176"/>
    </location>
</feature>
<dbReference type="Proteomes" id="UP000245802">
    <property type="component" value="Chromosome"/>
</dbReference>
<dbReference type="PANTHER" id="PTHR10859:SF91">
    <property type="entry name" value="DOLICHYL-PHOSPHATE BETA-GLUCOSYLTRANSFERASE"/>
    <property type="match status" value="1"/>
</dbReference>
<dbReference type="EC" id="2.4.1.117" evidence="4"/>
<dbReference type="KEGG" id="gog:C1280_12735"/>
<proteinExistence type="inferred from homology"/>
<dbReference type="GO" id="GO:0006487">
    <property type="term" value="P:protein N-linked glycosylation"/>
    <property type="evidence" value="ECO:0007669"/>
    <property type="project" value="TreeGrafter"/>
</dbReference>
<dbReference type="InterPro" id="IPR001173">
    <property type="entry name" value="Glyco_trans_2-like"/>
</dbReference>
<evidence type="ECO:0000313" key="14">
    <source>
        <dbReference type="EMBL" id="AWM37776.1"/>
    </source>
</evidence>
<keyword evidence="7" id="KW-0812">Transmembrane</keyword>
<evidence type="ECO:0000256" key="8">
    <source>
        <dbReference type="ARBA" id="ARBA00022824"/>
    </source>
</evidence>
<dbReference type="RefSeq" id="WP_010042023.1">
    <property type="nucleotide sequence ID" value="NZ_CP025958.1"/>
</dbReference>
<dbReference type="PANTHER" id="PTHR10859">
    <property type="entry name" value="GLYCOSYL TRANSFERASE"/>
    <property type="match status" value="1"/>
</dbReference>
<dbReference type="OrthoDB" id="9784574at2"/>
<evidence type="ECO:0000256" key="11">
    <source>
        <dbReference type="ARBA" id="ARBA00023136"/>
    </source>
</evidence>
<dbReference type="CDD" id="cd04188">
    <property type="entry name" value="DPG_synthase"/>
    <property type="match status" value="1"/>
</dbReference>
<dbReference type="InterPro" id="IPR029044">
    <property type="entry name" value="Nucleotide-diphossugar_trans"/>
</dbReference>
<gene>
    <name evidence="14" type="ORF">C1280_12735</name>
</gene>
<dbReference type="EMBL" id="CP025958">
    <property type="protein sequence ID" value="AWM37776.1"/>
    <property type="molecule type" value="Genomic_DNA"/>
</dbReference>
<accession>A0A2Z3H2J1</accession>
<evidence type="ECO:0000256" key="6">
    <source>
        <dbReference type="ARBA" id="ARBA00022679"/>
    </source>
</evidence>
<evidence type="ECO:0000256" key="10">
    <source>
        <dbReference type="ARBA" id="ARBA00022989"/>
    </source>
</evidence>
<comment type="subcellular location">
    <subcellularLocation>
        <location evidence="1">Endoplasmic reticulum membrane</location>
        <topology evidence="1">Single-pass membrane protein</topology>
    </subcellularLocation>
</comment>
<comment type="catalytic activity">
    <reaction evidence="12">
        <text>a di-trans,poly-cis-dolichyl phosphate + UDP-alpha-D-glucose = a di-trans,poly-cis-dolichyl beta-D-glucosyl phosphate + UDP</text>
        <dbReference type="Rhea" id="RHEA:15401"/>
        <dbReference type="Rhea" id="RHEA-COMP:19498"/>
        <dbReference type="Rhea" id="RHEA-COMP:19502"/>
        <dbReference type="ChEBI" id="CHEBI:57525"/>
        <dbReference type="ChEBI" id="CHEBI:57683"/>
        <dbReference type="ChEBI" id="CHEBI:58223"/>
        <dbReference type="ChEBI" id="CHEBI:58885"/>
        <dbReference type="EC" id="2.4.1.117"/>
    </reaction>
    <physiologicalReaction direction="left-to-right" evidence="12">
        <dbReference type="Rhea" id="RHEA:15402"/>
    </physiologicalReaction>
</comment>
<dbReference type="AlphaFoldDB" id="A0A2Z3H2J1"/>
<name>A0A2Z3H2J1_9BACT</name>
<protein>
    <recommendedName>
        <fullName evidence="4">dolichyl-phosphate beta-glucosyltransferase</fullName>
        <ecNumber evidence="4">2.4.1.117</ecNumber>
    </recommendedName>
</protein>
<comment type="pathway">
    <text evidence="2">Protein modification; protein glycosylation.</text>
</comment>
<dbReference type="Pfam" id="PF00535">
    <property type="entry name" value="Glycos_transf_2"/>
    <property type="match status" value="1"/>
</dbReference>
<evidence type="ECO:0000256" key="5">
    <source>
        <dbReference type="ARBA" id="ARBA00022676"/>
    </source>
</evidence>
<keyword evidence="11" id="KW-0472">Membrane</keyword>
<keyword evidence="10" id="KW-1133">Transmembrane helix</keyword>
<keyword evidence="8" id="KW-0256">Endoplasmic reticulum</keyword>
<evidence type="ECO:0000256" key="2">
    <source>
        <dbReference type="ARBA" id="ARBA00004922"/>
    </source>
</evidence>